<dbReference type="PANTHER" id="PTHR32097">
    <property type="entry name" value="CAMP-BINDING PROTEIN 1-RELATED"/>
    <property type="match status" value="1"/>
</dbReference>
<accession>H8H253</accession>
<organism evidence="2 3">
    <name type="scientific">Deinococcus gobiensis (strain DSM 21396 / JCM 16679 / CGMCC 1.7299 / I-0)</name>
    <dbReference type="NCBI Taxonomy" id="745776"/>
    <lineage>
        <taxon>Bacteria</taxon>
        <taxon>Thermotogati</taxon>
        <taxon>Deinococcota</taxon>
        <taxon>Deinococci</taxon>
        <taxon>Deinococcales</taxon>
        <taxon>Deinococcaceae</taxon>
        <taxon>Deinococcus</taxon>
    </lineage>
</organism>
<dbReference type="AlphaFoldDB" id="H8H253"/>
<dbReference type="PATRIC" id="fig|745776.4.peg.3663"/>
<dbReference type="Proteomes" id="UP000007575">
    <property type="component" value="Plasmid P2"/>
</dbReference>
<dbReference type="OrthoDB" id="415622at2"/>
<feature type="compositionally biased region" description="Polar residues" evidence="1">
    <location>
        <begin position="771"/>
        <end position="780"/>
    </location>
</feature>
<reference evidence="2 3" key="1">
    <citation type="journal article" date="2012" name="PLoS ONE">
        <title>Genome sequence and transcriptome analysis of the radioresistant bacterium Deinococcus gobiensis: insights into the extreme environmental adaptations.</title>
        <authorList>
            <person name="Yuan M."/>
            <person name="Chen M."/>
            <person name="Zhang W."/>
            <person name="Lu W."/>
            <person name="Wang J."/>
            <person name="Yang M."/>
            <person name="Zhao P."/>
            <person name="Tang R."/>
            <person name="Li X."/>
            <person name="Hao Y."/>
            <person name="Zhou Z."/>
            <person name="Zhan Y."/>
            <person name="Yu H."/>
            <person name="Teng C."/>
            <person name="Yan Y."/>
            <person name="Ping S."/>
            <person name="Wang Y."/>
            <person name="Lin M."/>
        </authorList>
    </citation>
    <scope>NUCLEOTIDE SEQUENCE [LARGE SCALE GENOMIC DNA]</scope>
    <source>
        <strain evidence="3">DSM 21396 / JCM 16679 / CGMCC 1.7299 / I-0</strain>
        <plasmid evidence="2">P2</plasmid>
    </source>
</reference>
<feature type="compositionally biased region" description="Basic and acidic residues" evidence="1">
    <location>
        <begin position="731"/>
        <end position="741"/>
    </location>
</feature>
<dbReference type="RefSeq" id="WP_014686694.1">
    <property type="nucleotide sequence ID" value="NC_017791.1"/>
</dbReference>
<feature type="region of interest" description="Disordered" evidence="1">
    <location>
        <begin position="722"/>
        <end position="745"/>
    </location>
</feature>
<dbReference type="KEGG" id="dgo:DGo_PB0331"/>
<keyword evidence="2" id="KW-0614">Plasmid</keyword>
<feature type="region of interest" description="Disordered" evidence="1">
    <location>
        <begin position="761"/>
        <end position="786"/>
    </location>
</feature>
<name>H8H253_DEIGI</name>
<dbReference type="EMBL" id="CP002193">
    <property type="protein sequence ID" value="AFD27600.1"/>
    <property type="molecule type" value="Genomic_DNA"/>
</dbReference>
<dbReference type="HOGENOM" id="CLU_356710_0_0_0"/>
<gene>
    <name evidence="2" type="ordered locus">DGo_PB0331</name>
</gene>
<evidence type="ECO:0000313" key="2">
    <source>
        <dbReference type="EMBL" id="AFD27600.1"/>
    </source>
</evidence>
<geneLocation type="plasmid" evidence="2 3">
    <name>P2</name>
</geneLocation>
<evidence type="ECO:0000256" key="1">
    <source>
        <dbReference type="SAM" id="MobiDB-lite"/>
    </source>
</evidence>
<sequence length="786" mass="83398">MSQHPQPKALRRAATTGHAALAELTPQGLSRAELLLRRAGAVELGQHSRRLLPPGHSTAEALSSDLLRAGALPSAELLGALQAATPTQLAFVHEHGLQALERNLGAQPSLPQLAAFAATQVIGTPEHYLRRLAAFAGLGTEDTEHCALRHEVNAGRPGTWGTGDAPVSTGCAVGRLGTAVQGSCEICHFRVGEPNDLLALSKRDRHRRADRALPGRRVTLLGETDTPLLAALRDLAGLSTPLSDDERTDLVGLIALLSQTRSGSEILREATGTGMPQREVRALVLGTLLRLDSQDTGLIAQLQNDLGLLPADLLRFLDVMGGGDGTLGRPFRSPEIATGNSAQMQRAPHLRLPALSRPLRRVVSQALERLLTDPEGPSTLAWEGVYKYAEAFKRLFAALHFHESARYPRAAALAHLLAGGGQVQPALPMTPVTGNAARTLLGDNSRMRTLMGQVETALASDDLAQALNLLQSRPGLLGRLADRLVREEGLRSSGTGIAKTAPLTVAALRSAAPHLTPAMLTGLHVHFERRDEADPHRAMRAKGNASTRTLGDTRPLIARPLITQIQEVLFADLVRRAVGLPSLIRLAVSPDVLGLRLSASVRAASGGNEGLAAGSRLRLTPTGTAQATHARLFLHWAQREGTGAIDLDLSALAYNAAGQHVATCSFHNLRSDGMVHSGDLRSAPLPVGATEYIDLDLDRLRRLGVQSVVASVVSYTAVPLAVRTSPPSPGQRHEPHGRGAEHLSQFSRRIARPIVGAASRKPLGARAMGSQPRTALTSDSVVVHTA</sequence>
<protein>
    <submittedName>
        <fullName evidence="2">Putative Cytosolic Protein</fullName>
    </submittedName>
</protein>
<dbReference type="InterPro" id="IPR051324">
    <property type="entry name" value="Stress/Tellurium_Resist"/>
</dbReference>
<dbReference type="Gene3D" id="2.60.60.30">
    <property type="entry name" value="sav2460 like domains"/>
    <property type="match status" value="1"/>
</dbReference>
<feature type="region of interest" description="Disordered" evidence="1">
    <location>
        <begin position="531"/>
        <end position="550"/>
    </location>
</feature>
<proteinExistence type="predicted"/>
<keyword evidence="3" id="KW-1185">Reference proteome</keyword>
<dbReference type="PANTHER" id="PTHR32097:SF18">
    <property type="entry name" value="RING-TYPE DOMAIN-CONTAINING PROTEIN"/>
    <property type="match status" value="1"/>
</dbReference>
<evidence type="ECO:0000313" key="3">
    <source>
        <dbReference type="Proteomes" id="UP000007575"/>
    </source>
</evidence>